<name>A0A423TEP6_PENVA</name>
<feature type="compositionally biased region" description="Polar residues" evidence="1">
    <location>
        <begin position="99"/>
        <end position="108"/>
    </location>
</feature>
<evidence type="ECO:0000313" key="3">
    <source>
        <dbReference type="Proteomes" id="UP000283509"/>
    </source>
</evidence>
<feature type="region of interest" description="Disordered" evidence="1">
    <location>
        <begin position="75"/>
        <end position="126"/>
    </location>
</feature>
<feature type="compositionally biased region" description="Basic and acidic residues" evidence="1">
    <location>
        <begin position="214"/>
        <end position="227"/>
    </location>
</feature>
<gene>
    <name evidence="2" type="ORF">C7M84_006555</name>
</gene>
<dbReference type="Proteomes" id="UP000283509">
    <property type="component" value="Unassembled WGS sequence"/>
</dbReference>
<evidence type="ECO:0000256" key="1">
    <source>
        <dbReference type="SAM" id="MobiDB-lite"/>
    </source>
</evidence>
<feature type="compositionally biased region" description="Polar residues" evidence="1">
    <location>
        <begin position="200"/>
        <end position="213"/>
    </location>
</feature>
<sequence>MADFLESNLFRPTAPREPFFKKPRRKKIKVDEDADAFDQEAPKDSRPFTNIGVASLAASQILDTHATKQKKVMVTNGLVRIPGPPVTPTRRRRNIPTNASQSGLSPSSKETRSPQRVAVGRSRSFRAKKGHDYENVSLRRNSIVGLQVLKILAERESSNSGEGEVSSVCQVLEQFNKMNLVQDKTKQTVSEENKRKVEASKTNQDNSVSQNKSVLEKDKNSDKDHEPAQTSESSGEKPLTSEAPPQKIEDACKKCANNKTSPDTTQNEDSDLQPCKKHRQDKRKKLLRLLRLLLGLSWKRKPRKEDKQFLITEEVTQEEDSSRGTVFKKPKLSKKVSFRTKHCIDDQAAGSRGEPSFLVSKKRRPRKKNMRRASRRMKKSLGRGCRYIGHGLANMTSMIPEASYMGPITPYRDFDDDYITSDYI</sequence>
<dbReference type="AlphaFoldDB" id="A0A423TEP6"/>
<dbReference type="OrthoDB" id="6364018at2759"/>
<dbReference type="EMBL" id="QCYY01001832">
    <property type="protein sequence ID" value="ROT74922.1"/>
    <property type="molecule type" value="Genomic_DNA"/>
</dbReference>
<feature type="region of interest" description="Disordered" evidence="1">
    <location>
        <begin position="257"/>
        <end position="281"/>
    </location>
</feature>
<proteinExistence type="predicted"/>
<feature type="compositionally biased region" description="Basic residues" evidence="1">
    <location>
        <begin position="360"/>
        <end position="379"/>
    </location>
</feature>
<keyword evidence="3" id="KW-1185">Reference proteome</keyword>
<comment type="caution">
    <text evidence="2">The sequence shown here is derived from an EMBL/GenBank/DDBJ whole genome shotgun (WGS) entry which is preliminary data.</text>
</comment>
<feature type="region of interest" description="Disordered" evidence="1">
    <location>
        <begin position="184"/>
        <end position="244"/>
    </location>
</feature>
<organism evidence="2 3">
    <name type="scientific">Penaeus vannamei</name>
    <name type="common">Whiteleg shrimp</name>
    <name type="synonym">Litopenaeus vannamei</name>
    <dbReference type="NCBI Taxonomy" id="6689"/>
    <lineage>
        <taxon>Eukaryota</taxon>
        <taxon>Metazoa</taxon>
        <taxon>Ecdysozoa</taxon>
        <taxon>Arthropoda</taxon>
        <taxon>Crustacea</taxon>
        <taxon>Multicrustacea</taxon>
        <taxon>Malacostraca</taxon>
        <taxon>Eumalacostraca</taxon>
        <taxon>Eucarida</taxon>
        <taxon>Decapoda</taxon>
        <taxon>Dendrobranchiata</taxon>
        <taxon>Penaeoidea</taxon>
        <taxon>Penaeidae</taxon>
        <taxon>Penaeus</taxon>
    </lineage>
</organism>
<evidence type="ECO:0000313" key="2">
    <source>
        <dbReference type="EMBL" id="ROT74922.1"/>
    </source>
</evidence>
<feature type="region of interest" description="Disordered" evidence="1">
    <location>
        <begin position="1"/>
        <end position="49"/>
    </location>
</feature>
<feature type="compositionally biased region" description="Basic and acidic residues" evidence="1">
    <location>
        <begin position="184"/>
        <end position="199"/>
    </location>
</feature>
<accession>A0A423TEP6</accession>
<reference evidence="2 3" key="2">
    <citation type="submission" date="2019-01" db="EMBL/GenBank/DDBJ databases">
        <title>The decoding of complex shrimp genome reveals the adaptation for benthos swimmer, frequently molting mechanism and breeding impact on genome.</title>
        <authorList>
            <person name="Sun Y."/>
            <person name="Gao Y."/>
            <person name="Yu Y."/>
        </authorList>
    </citation>
    <scope>NUCLEOTIDE SEQUENCE [LARGE SCALE GENOMIC DNA]</scope>
    <source>
        <tissue evidence="2">Muscle</tissue>
    </source>
</reference>
<reference evidence="2 3" key="1">
    <citation type="submission" date="2018-04" db="EMBL/GenBank/DDBJ databases">
        <authorList>
            <person name="Zhang X."/>
            <person name="Yuan J."/>
            <person name="Li F."/>
            <person name="Xiang J."/>
        </authorList>
    </citation>
    <scope>NUCLEOTIDE SEQUENCE [LARGE SCALE GENOMIC DNA]</scope>
    <source>
        <tissue evidence="2">Muscle</tissue>
    </source>
</reference>
<protein>
    <submittedName>
        <fullName evidence="2">Uncharacterized protein</fullName>
    </submittedName>
</protein>
<feature type="region of interest" description="Disordered" evidence="1">
    <location>
        <begin position="347"/>
        <end position="379"/>
    </location>
</feature>